<keyword evidence="14" id="KW-1185">Reference proteome</keyword>
<dbReference type="SUPFAM" id="SSF51735">
    <property type="entry name" value="NAD(P)-binding Rossmann-fold domains"/>
    <property type="match status" value="1"/>
</dbReference>
<keyword evidence="10" id="KW-0472">Membrane</keyword>
<evidence type="ECO:0000259" key="11">
    <source>
        <dbReference type="Pfam" id="PF02558"/>
    </source>
</evidence>
<keyword evidence="9" id="KW-0566">Pantothenate biosynthesis</keyword>
<dbReference type="InterPro" id="IPR051402">
    <property type="entry name" value="KPR-Related"/>
</dbReference>
<dbReference type="GO" id="GO:0015940">
    <property type="term" value="P:pantothenate biosynthetic process"/>
    <property type="evidence" value="ECO:0007669"/>
    <property type="project" value="UniProtKB-UniPathway"/>
</dbReference>
<dbReference type="PANTHER" id="PTHR21708:SF30">
    <property type="entry name" value="2-DEHYDROPANTOATE 2-REDUCTASE-RELATED"/>
    <property type="match status" value="1"/>
</dbReference>
<dbReference type="PATRIC" id="fig|1166018.3.peg.1841"/>
<dbReference type="eggNOG" id="COG1893">
    <property type="taxonomic scope" value="Bacteria"/>
</dbReference>
<feature type="domain" description="Ketopantoate reductase C-terminal" evidence="12">
    <location>
        <begin position="176"/>
        <end position="285"/>
    </location>
</feature>
<dbReference type="UniPathway" id="UPA00028">
    <property type="reaction ID" value="UER00004"/>
</dbReference>
<dbReference type="Pfam" id="PF02558">
    <property type="entry name" value="ApbA"/>
    <property type="match status" value="1"/>
</dbReference>
<gene>
    <name evidence="13" type="ORF">FAES_4871</name>
</gene>
<dbReference type="InterPro" id="IPR013328">
    <property type="entry name" value="6PGD_dom2"/>
</dbReference>
<organism evidence="13 14">
    <name type="scientific">Fibrella aestuarina BUZ 2</name>
    <dbReference type="NCBI Taxonomy" id="1166018"/>
    <lineage>
        <taxon>Bacteria</taxon>
        <taxon>Pseudomonadati</taxon>
        <taxon>Bacteroidota</taxon>
        <taxon>Cytophagia</taxon>
        <taxon>Cytophagales</taxon>
        <taxon>Spirosomataceae</taxon>
        <taxon>Fibrella</taxon>
    </lineage>
</organism>
<dbReference type="OrthoDB" id="9800163at2"/>
<dbReference type="Proteomes" id="UP000011058">
    <property type="component" value="Chromosome"/>
</dbReference>
<dbReference type="InterPro" id="IPR008927">
    <property type="entry name" value="6-PGluconate_DH-like_C_sf"/>
</dbReference>
<evidence type="ECO:0000259" key="12">
    <source>
        <dbReference type="Pfam" id="PF08546"/>
    </source>
</evidence>
<dbReference type="STRING" id="1166018.FAES_4871"/>
<dbReference type="InterPro" id="IPR003710">
    <property type="entry name" value="ApbA"/>
</dbReference>
<dbReference type="Gene3D" id="1.10.1040.10">
    <property type="entry name" value="N-(1-d-carboxylethyl)-l-norvaline Dehydrogenase, domain 2"/>
    <property type="match status" value="1"/>
</dbReference>
<evidence type="ECO:0000256" key="7">
    <source>
        <dbReference type="ARBA" id="ARBA00032024"/>
    </source>
</evidence>
<dbReference type="InterPro" id="IPR013332">
    <property type="entry name" value="KPR_N"/>
</dbReference>
<evidence type="ECO:0000256" key="9">
    <source>
        <dbReference type="RuleBase" id="RU362068"/>
    </source>
</evidence>
<comment type="function">
    <text evidence="9">Catalyzes the NADPH-dependent reduction of ketopantoate into pantoic acid.</text>
</comment>
<feature type="transmembrane region" description="Helical" evidence="10">
    <location>
        <begin position="6"/>
        <end position="24"/>
    </location>
</feature>
<dbReference type="AlphaFoldDB" id="I0KFG7"/>
<reference evidence="13 14" key="1">
    <citation type="journal article" date="2012" name="J. Bacteriol.">
        <title>Genome Sequence of Fibrella aestuarina BUZ 2T, a Filamentous Marine Bacterium.</title>
        <authorList>
            <person name="Filippini M."/>
            <person name="Qi W."/>
            <person name="Blom J."/>
            <person name="Goesmann A."/>
            <person name="Smits T.H."/>
            <person name="Bagheri H.C."/>
        </authorList>
    </citation>
    <scope>NUCLEOTIDE SEQUENCE [LARGE SCALE GENOMIC DNA]</scope>
    <source>
        <strain evidence="14">BUZ 2T</strain>
    </source>
</reference>
<accession>I0KFG7</accession>
<evidence type="ECO:0000313" key="14">
    <source>
        <dbReference type="Proteomes" id="UP000011058"/>
    </source>
</evidence>
<feature type="domain" description="Ketopantoate reductase N-terminal" evidence="11">
    <location>
        <begin position="5"/>
        <end position="125"/>
    </location>
</feature>
<keyword evidence="10" id="KW-1133">Transmembrane helix</keyword>
<dbReference type="GO" id="GO:0005737">
    <property type="term" value="C:cytoplasm"/>
    <property type="evidence" value="ECO:0007669"/>
    <property type="project" value="TreeGrafter"/>
</dbReference>
<dbReference type="InterPro" id="IPR013752">
    <property type="entry name" value="KPA_reductase"/>
</dbReference>
<dbReference type="EMBL" id="HE796683">
    <property type="protein sequence ID" value="CCH02870.1"/>
    <property type="molecule type" value="Genomic_DNA"/>
</dbReference>
<keyword evidence="5 9" id="KW-0521">NADP</keyword>
<dbReference type="SUPFAM" id="SSF48179">
    <property type="entry name" value="6-phosphogluconate dehydrogenase C-terminal domain-like"/>
    <property type="match status" value="1"/>
</dbReference>
<dbReference type="Pfam" id="PF08546">
    <property type="entry name" value="ApbA_C"/>
    <property type="match status" value="1"/>
</dbReference>
<comment type="similarity">
    <text evidence="2 9">Belongs to the ketopantoate reductase family.</text>
</comment>
<dbReference type="Gene3D" id="3.40.50.720">
    <property type="entry name" value="NAD(P)-binding Rossmann-like Domain"/>
    <property type="match status" value="1"/>
</dbReference>
<name>I0KFG7_9BACT</name>
<dbReference type="NCBIfam" id="TIGR00745">
    <property type="entry name" value="apbA_panE"/>
    <property type="match status" value="1"/>
</dbReference>
<dbReference type="RefSeq" id="WP_015333969.1">
    <property type="nucleotide sequence ID" value="NC_020054.1"/>
</dbReference>
<evidence type="ECO:0000256" key="4">
    <source>
        <dbReference type="ARBA" id="ARBA00019465"/>
    </source>
</evidence>
<evidence type="ECO:0000256" key="6">
    <source>
        <dbReference type="ARBA" id="ARBA00023002"/>
    </source>
</evidence>
<keyword evidence="10" id="KW-0812">Transmembrane</keyword>
<evidence type="ECO:0000256" key="3">
    <source>
        <dbReference type="ARBA" id="ARBA00013014"/>
    </source>
</evidence>
<evidence type="ECO:0000256" key="5">
    <source>
        <dbReference type="ARBA" id="ARBA00022857"/>
    </source>
</evidence>
<protein>
    <recommendedName>
        <fullName evidence="4 9">2-dehydropantoate 2-reductase</fullName>
        <ecNumber evidence="3 9">1.1.1.169</ecNumber>
    </recommendedName>
    <alternativeName>
        <fullName evidence="7 9">Ketopantoate reductase</fullName>
    </alternativeName>
</protein>
<evidence type="ECO:0000256" key="1">
    <source>
        <dbReference type="ARBA" id="ARBA00004994"/>
    </source>
</evidence>
<evidence type="ECO:0000313" key="13">
    <source>
        <dbReference type="EMBL" id="CCH02870.1"/>
    </source>
</evidence>
<dbReference type="PANTHER" id="PTHR21708">
    <property type="entry name" value="PROBABLE 2-DEHYDROPANTOATE 2-REDUCTASE"/>
    <property type="match status" value="1"/>
</dbReference>
<evidence type="ECO:0000256" key="2">
    <source>
        <dbReference type="ARBA" id="ARBA00007870"/>
    </source>
</evidence>
<dbReference type="HOGENOM" id="CLU_031468_0_0_10"/>
<comment type="pathway">
    <text evidence="1 9">Cofactor biosynthesis; (R)-pantothenate biosynthesis; (R)-pantoate from 3-methyl-2-oxobutanoate: step 2/2.</text>
</comment>
<evidence type="ECO:0000256" key="10">
    <source>
        <dbReference type="SAM" id="Phobius"/>
    </source>
</evidence>
<proteinExistence type="inferred from homology"/>
<keyword evidence="6 9" id="KW-0560">Oxidoreductase</keyword>
<comment type="catalytic activity">
    <reaction evidence="8 9">
        <text>(R)-pantoate + NADP(+) = 2-dehydropantoate + NADPH + H(+)</text>
        <dbReference type="Rhea" id="RHEA:16233"/>
        <dbReference type="ChEBI" id="CHEBI:11561"/>
        <dbReference type="ChEBI" id="CHEBI:15378"/>
        <dbReference type="ChEBI" id="CHEBI:15980"/>
        <dbReference type="ChEBI" id="CHEBI:57783"/>
        <dbReference type="ChEBI" id="CHEBI:58349"/>
        <dbReference type="EC" id="1.1.1.169"/>
    </reaction>
</comment>
<dbReference type="KEGG" id="fae:FAES_4871"/>
<dbReference type="EC" id="1.1.1.169" evidence="3 9"/>
<evidence type="ECO:0000256" key="8">
    <source>
        <dbReference type="ARBA" id="ARBA00048793"/>
    </source>
</evidence>
<dbReference type="InterPro" id="IPR036291">
    <property type="entry name" value="NAD(P)-bd_dom_sf"/>
</dbReference>
<sequence length="311" mass="33432">MQTPIYIVGAGAIGMTLAVLLRQAGKNVVLLRSRPTSQAEADVLITVEFNDGTSQTARLPIGTLDDIDRLHGLVLLTNKSFGNAELARRLRGKTGDSPLILLQNGLAIEQPYLEAGFPQVYRCVLLATSQVRTPYMVSYKPVAASPVGVIRGDASGLAALVEQITTTDFPFRAEKNIQVAIWEKVVTNCVFNAICPLLGVDNGIFHRNASVLALAREVISECVVVAGEAGITLDSQAVEQRLLQISQRSDGQLISTLVDINQGRETEIGTLNLEVARLAHRLGKPELAIRTQLLGELTRLKAEASRSTTGG</sequence>
<dbReference type="GO" id="GO:0008677">
    <property type="term" value="F:2-dehydropantoate 2-reductase activity"/>
    <property type="evidence" value="ECO:0007669"/>
    <property type="project" value="UniProtKB-EC"/>
</dbReference>